<keyword evidence="10 11" id="KW-0472">Membrane</keyword>
<evidence type="ECO:0000259" key="13">
    <source>
        <dbReference type="PROSITE" id="PS50885"/>
    </source>
</evidence>
<dbReference type="InterPro" id="IPR036097">
    <property type="entry name" value="HisK_dim/P_sf"/>
</dbReference>
<keyword evidence="15" id="KW-1185">Reference proteome</keyword>
<dbReference type="GO" id="GO:0000155">
    <property type="term" value="F:phosphorelay sensor kinase activity"/>
    <property type="evidence" value="ECO:0007669"/>
    <property type="project" value="InterPro"/>
</dbReference>
<dbReference type="Proteomes" id="UP000318709">
    <property type="component" value="Chromosome"/>
</dbReference>
<evidence type="ECO:0000313" key="15">
    <source>
        <dbReference type="Proteomes" id="UP000318709"/>
    </source>
</evidence>
<dbReference type="InterPro" id="IPR005467">
    <property type="entry name" value="His_kinase_dom"/>
</dbReference>
<dbReference type="Pfam" id="PF00672">
    <property type="entry name" value="HAMP"/>
    <property type="match status" value="1"/>
</dbReference>
<evidence type="ECO:0000256" key="2">
    <source>
        <dbReference type="ARBA" id="ARBA00004370"/>
    </source>
</evidence>
<keyword evidence="5" id="KW-0808">Transferase</keyword>
<dbReference type="SMART" id="SM00304">
    <property type="entry name" value="HAMP"/>
    <property type="match status" value="1"/>
</dbReference>
<evidence type="ECO:0000256" key="1">
    <source>
        <dbReference type="ARBA" id="ARBA00000085"/>
    </source>
</evidence>
<evidence type="ECO:0000256" key="5">
    <source>
        <dbReference type="ARBA" id="ARBA00022679"/>
    </source>
</evidence>
<dbReference type="CDD" id="cd00075">
    <property type="entry name" value="HATPase"/>
    <property type="match status" value="1"/>
</dbReference>
<dbReference type="EC" id="2.7.13.3" evidence="3"/>
<dbReference type="InterPro" id="IPR003594">
    <property type="entry name" value="HATPase_dom"/>
</dbReference>
<dbReference type="PANTHER" id="PTHR45436">
    <property type="entry name" value="SENSOR HISTIDINE KINASE YKOH"/>
    <property type="match status" value="1"/>
</dbReference>
<dbReference type="CDD" id="cd00082">
    <property type="entry name" value="HisKA"/>
    <property type="match status" value="1"/>
</dbReference>
<keyword evidence="9" id="KW-0902">Two-component regulatory system</keyword>
<evidence type="ECO:0000256" key="6">
    <source>
        <dbReference type="ARBA" id="ARBA00022692"/>
    </source>
</evidence>
<feature type="domain" description="Histidine kinase" evidence="12">
    <location>
        <begin position="246"/>
        <end position="465"/>
    </location>
</feature>
<dbReference type="CDD" id="cd06225">
    <property type="entry name" value="HAMP"/>
    <property type="match status" value="1"/>
</dbReference>
<dbReference type="SUPFAM" id="SSF55874">
    <property type="entry name" value="ATPase domain of HSP90 chaperone/DNA topoisomerase II/histidine kinase"/>
    <property type="match status" value="1"/>
</dbReference>
<dbReference type="Gene3D" id="3.30.565.10">
    <property type="entry name" value="Histidine kinase-like ATPase, C-terminal domain"/>
    <property type="match status" value="1"/>
</dbReference>
<dbReference type="GO" id="GO:0005886">
    <property type="term" value="C:plasma membrane"/>
    <property type="evidence" value="ECO:0007669"/>
    <property type="project" value="TreeGrafter"/>
</dbReference>
<proteinExistence type="predicted"/>
<gene>
    <name evidence="14" type="ORF">E3E12_02725</name>
</gene>
<dbReference type="InterPro" id="IPR050428">
    <property type="entry name" value="TCS_sensor_his_kinase"/>
</dbReference>
<dbReference type="InterPro" id="IPR036890">
    <property type="entry name" value="HATPase_C_sf"/>
</dbReference>
<dbReference type="SMART" id="SM00387">
    <property type="entry name" value="HATPase_c"/>
    <property type="match status" value="1"/>
</dbReference>
<feature type="transmembrane region" description="Helical" evidence="11">
    <location>
        <begin position="20"/>
        <end position="42"/>
    </location>
</feature>
<sequence>MQRLSRHLHQHWPVRSVGLTFAMVYGGVFVVSAIMFLSFTWWNTARLLNDHIEHAITHDASDLLARWATAGSGGLSHALRLRIEQDIGGDAIYLLISPQGQAEGGNIDRWPVQVAGTKRFYQLSLRHGGGEMPVMVHSWALPDGQRLLVGRDVKALPMMRKVMTQAFLWCLLMVVLLALGGALIVQTLFRHMVTAVARTTAAIAEGDLSRRIPLNGSETDLVAVTVNRMLTRIDKLMRGVRQVSNAIAHDLRTPITRARTRLEDAALHAKTTQELHAAIEEAVADCDHITAIFDALLRIAQIEAGARRQAFAPANPTQLLRSLAELYEAVTEDAGLKLLLYVPELPDIVCDQHMVSQAVANLLDNAIKFSPPHGTITLSARLVRQPPGPTGVHARADGPRQALEITVTDAGPGMLPADMARATARFFRAEAARSTPGSGLGLSLVHAIAGLHHGEIRLASGQHGTMDHPLENTRTDPSPATLPALPGLRATLVLPLQAPGDH</sequence>
<organism evidence="14 15">
    <name type="scientific">Formicincola oecophyllae</name>
    <dbReference type="NCBI Taxonomy" id="2558361"/>
    <lineage>
        <taxon>Bacteria</taxon>
        <taxon>Pseudomonadati</taxon>
        <taxon>Pseudomonadota</taxon>
        <taxon>Alphaproteobacteria</taxon>
        <taxon>Acetobacterales</taxon>
        <taxon>Acetobacteraceae</taxon>
        <taxon>Formicincola</taxon>
    </lineage>
</organism>
<keyword evidence="6 11" id="KW-0812">Transmembrane</keyword>
<dbReference type="Gene3D" id="6.10.340.10">
    <property type="match status" value="1"/>
</dbReference>
<accession>A0A4Y6UE65</accession>
<feature type="domain" description="HAMP" evidence="13">
    <location>
        <begin position="193"/>
        <end position="238"/>
    </location>
</feature>
<evidence type="ECO:0000256" key="10">
    <source>
        <dbReference type="ARBA" id="ARBA00023136"/>
    </source>
</evidence>
<evidence type="ECO:0000256" key="7">
    <source>
        <dbReference type="ARBA" id="ARBA00022777"/>
    </source>
</evidence>
<dbReference type="OrthoDB" id="9815202at2"/>
<dbReference type="PRINTS" id="PR00344">
    <property type="entry name" value="BCTRLSENSOR"/>
</dbReference>
<dbReference type="InterPro" id="IPR004358">
    <property type="entry name" value="Sig_transdc_His_kin-like_C"/>
</dbReference>
<comment type="subcellular location">
    <subcellularLocation>
        <location evidence="2">Membrane</location>
    </subcellularLocation>
</comment>
<protein>
    <recommendedName>
        <fullName evidence="3">histidine kinase</fullName>
        <ecNumber evidence="3">2.7.13.3</ecNumber>
    </recommendedName>
</protein>
<name>A0A4Y6UE65_9PROT</name>
<dbReference type="InterPro" id="IPR003661">
    <property type="entry name" value="HisK_dim/P_dom"/>
</dbReference>
<dbReference type="PANTHER" id="PTHR45436:SF8">
    <property type="entry name" value="HISTIDINE KINASE"/>
    <property type="match status" value="1"/>
</dbReference>
<dbReference type="PROSITE" id="PS50885">
    <property type="entry name" value="HAMP"/>
    <property type="match status" value="1"/>
</dbReference>
<evidence type="ECO:0000256" key="8">
    <source>
        <dbReference type="ARBA" id="ARBA00022989"/>
    </source>
</evidence>
<dbReference type="Pfam" id="PF00512">
    <property type="entry name" value="HisKA"/>
    <property type="match status" value="1"/>
</dbReference>
<dbReference type="SMART" id="SM00388">
    <property type="entry name" value="HisKA"/>
    <property type="match status" value="1"/>
</dbReference>
<evidence type="ECO:0000256" key="11">
    <source>
        <dbReference type="SAM" id="Phobius"/>
    </source>
</evidence>
<dbReference type="KEGG" id="swf:E3E12_02725"/>
<evidence type="ECO:0000256" key="3">
    <source>
        <dbReference type="ARBA" id="ARBA00012438"/>
    </source>
</evidence>
<comment type="catalytic activity">
    <reaction evidence="1">
        <text>ATP + protein L-histidine = ADP + protein N-phospho-L-histidine.</text>
        <dbReference type="EC" id="2.7.13.3"/>
    </reaction>
</comment>
<keyword evidence="7 14" id="KW-0418">Kinase</keyword>
<feature type="transmembrane region" description="Helical" evidence="11">
    <location>
        <begin position="166"/>
        <end position="189"/>
    </location>
</feature>
<dbReference type="EMBL" id="CP038231">
    <property type="protein sequence ID" value="QDH14315.1"/>
    <property type="molecule type" value="Genomic_DNA"/>
</dbReference>
<keyword evidence="8 11" id="KW-1133">Transmembrane helix</keyword>
<dbReference type="AlphaFoldDB" id="A0A4Y6UE65"/>
<dbReference type="PROSITE" id="PS50109">
    <property type="entry name" value="HIS_KIN"/>
    <property type="match status" value="1"/>
</dbReference>
<dbReference type="Pfam" id="PF02518">
    <property type="entry name" value="HATPase_c"/>
    <property type="match status" value="1"/>
</dbReference>
<dbReference type="SUPFAM" id="SSF47384">
    <property type="entry name" value="Homodimeric domain of signal transducing histidine kinase"/>
    <property type="match status" value="1"/>
</dbReference>
<dbReference type="Gene3D" id="1.10.287.130">
    <property type="match status" value="1"/>
</dbReference>
<evidence type="ECO:0000259" key="12">
    <source>
        <dbReference type="PROSITE" id="PS50109"/>
    </source>
</evidence>
<dbReference type="InterPro" id="IPR003660">
    <property type="entry name" value="HAMP_dom"/>
</dbReference>
<evidence type="ECO:0000256" key="4">
    <source>
        <dbReference type="ARBA" id="ARBA00022553"/>
    </source>
</evidence>
<reference evidence="14 15" key="1">
    <citation type="submission" date="2019-03" db="EMBL/GenBank/DDBJ databases">
        <title>The complete genome sequence of Swingsia_sp. F3b2 LMG30590(T).</title>
        <authorList>
            <person name="Chua K.-O."/>
            <person name="Chan K.-G."/>
            <person name="See-Too W.-S."/>
        </authorList>
    </citation>
    <scope>NUCLEOTIDE SEQUENCE [LARGE SCALE GENOMIC DNA]</scope>
    <source>
        <strain evidence="14 15">F3b2</strain>
    </source>
</reference>
<keyword evidence="4" id="KW-0597">Phosphoprotein</keyword>
<evidence type="ECO:0000256" key="9">
    <source>
        <dbReference type="ARBA" id="ARBA00023012"/>
    </source>
</evidence>
<evidence type="ECO:0000313" key="14">
    <source>
        <dbReference type="EMBL" id="QDH14315.1"/>
    </source>
</evidence>